<reference evidence="2" key="1">
    <citation type="journal article" date="2023" name="Mol. Biol. Evol.">
        <title>Third-Generation Sequencing Reveals the Adaptive Role of the Epigenome in Three Deep-Sea Polychaetes.</title>
        <authorList>
            <person name="Perez M."/>
            <person name="Aroh O."/>
            <person name="Sun Y."/>
            <person name="Lan Y."/>
            <person name="Juniper S.K."/>
            <person name="Young C.R."/>
            <person name="Angers B."/>
            <person name="Qian P.Y."/>
        </authorList>
    </citation>
    <scope>NUCLEOTIDE SEQUENCE</scope>
    <source>
        <strain evidence="2">R07B-5</strain>
    </source>
</reference>
<organism evidence="2 3">
    <name type="scientific">Ridgeia piscesae</name>
    <name type="common">Tubeworm</name>
    <dbReference type="NCBI Taxonomy" id="27915"/>
    <lineage>
        <taxon>Eukaryota</taxon>
        <taxon>Metazoa</taxon>
        <taxon>Spiralia</taxon>
        <taxon>Lophotrochozoa</taxon>
        <taxon>Annelida</taxon>
        <taxon>Polychaeta</taxon>
        <taxon>Sedentaria</taxon>
        <taxon>Canalipalpata</taxon>
        <taxon>Sabellida</taxon>
        <taxon>Siboglinidae</taxon>
        <taxon>Ridgeia</taxon>
    </lineage>
</organism>
<evidence type="ECO:0000313" key="2">
    <source>
        <dbReference type="EMBL" id="KAK2191863.1"/>
    </source>
</evidence>
<feature type="compositionally biased region" description="Polar residues" evidence="1">
    <location>
        <begin position="1"/>
        <end position="35"/>
    </location>
</feature>
<proteinExistence type="predicted"/>
<comment type="caution">
    <text evidence="2">The sequence shown here is derived from an EMBL/GenBank/DDBJ whole genome shotgun (WGS) entry which is preliminary data.</text>
</comment>
<evidence type="ECO:0000256" key="1">
    <source>
        <dbReference type="SAM" id="MobiDB-lite"/>
    </source>
</evidence>
<gene>
    <name evidence="2" type="ORF">NP493_44g12016</name>
</gene>
<dbReference type="EMBL" id="JAODUO010000044">
    <property type="protein sequence ID" value="KAK2191863.1"/>
    <property type="molecule type" value="Genomic_DNA"/>
</dbReference>
<dbReference type="Proteomes" id="UP001209878">
    <property type="component" value="Unassembled WGS sequence"/>
</dbReference>
<dbReference type="AlphaFoldDB" id="A0AAD9PBY7"/>
<evidence type="ECO:0000313" key="3">
    <source>
        <dbReference type="Proteomes" id="UP001209878"/>
    </source>
</evidence>
<feature type="region of interest" description="Disordered" evidence="1">
    <location>
        <begin position="1"/>
        <end position="40"/>
    </location>
</feature>
<protein>
    <submittedName>
        <fullName evidence="2">Uncharacterized protein</fullName>
    </submittedName>
</protein>
<feature type="compositionally biased region" description="Low complexity" evidence="1">
    <location>
        <begin position="283"/>
        <end position="294"/>
    </location>
</feature>
<name>A0AAD9PBY7_RIDPI</name>
<feature type="region of interest" description="Disordered" evidence="1">
    <location>
        <begin position="244"/>
        <end position="301"/>
    </location>
</feature>
<keyword evidence="3" id="KW-1185">Reference proteome</keyword>
<accession>A0AAD9PBY7</accession>
<sequence length="783" mass="82020">MEVPLSQNSLSSQGRNQETPGSSTQGTCSQGNYNEGNREADDTADTVTLLQGFSTFENYPGVYNVTDKADFNTLLNTSINSYINMASGTSTVTMTTAPTRPLASVVSHLGQQTDTDRTQVFDADMDFTQCLNVSAGDMNDSVFASPAIRTIDSKSFLSRLMAGTSAVTTTVSSPAFGDRTQLLDADMDLTQCLNASTVSKCDRFSPAGKTDDFLSRFLGQTSRAAASPDTKKIDAQEFLSRLTGGTWSSDSSSDSRKRPVAPPDTAKIDAQEFLNRLTGGTWNSDSSPNSNSGSATTHPGDADRTIYFGANNAGAEDGIEFTACLSVPVHVAKGAAINTVNEVLERPVIDQTVVFGDAVNDSAADMELTGIVEVGAGATELMSSKVSGATTRGDRPDKVARAMVRSATGEGNVPKADVTVYAVKETFAIVRGRHLETSAASAPSLLSVSLAALNGGGQQQQDRQVHTGEHTVVFGDTVNDSVADMDFTGVIDIDVTAHKLTSSKVTAHELMSSKVNGAATSGDRSDRVVSVAVRERAADLNETSTASKGNIPTAQSLKADTTVYGGEDGFTSRMDLTSCVGALNPRLTAKAHPLTSQVDVRAASDRAVSASRNETSAAGDGSILKTHSIKADTTGYGGEDGFTSRMDFTSCVGALNPTLTVTGKTQASSNTSSNNLQTPTVSVLSRCESQTNKALHHETDNHTIVFGDASDENVAAMELTGVGSVRKNLTANSLNADVTVYGGGDSLTSRMDFTSCVGALNPTLTATGRSWKGTLLLNVWSTF</sequence>